<sequence length="47" mass="5490">MKDWCLVSHHSTSVNHECAMKLWRMPRLATHGAFYPFNRGTALRKGF</sequence>
<evidence type="ECO:0000313" key="2">
    <source>
        <dbReference type="Proteomes" id="UP000003179"/>
    </source>
</evidence>
<proteinExistence type="predicted"/>
<comment type="caution">
    <text evidence="1">The sequence shown here is derived from an EMBL/GenBank/DDBJ whole genome shotgun (WGS) entry which is preliminary data.</text>
</comment>
<keyword evidence="2" id="KW-1185">Reference proteome</keyword>
<organism evidence="1 2">
    <name type="scientific">Cutibacterium modestum HL044PA1</name>
    <dbReference type="NCBI Taxonomy" id="765109"/>
    <lineage>
        <taxon>Bacteria</taxon>
        <taxon>Bacillati</taxon>
        <taxon>Actinomycetota</taxon>
        <taxon>Actinomycetes</taxon>
        <taxon>Propionibacteriales</taxon>
        <taxon>Propionibacteriaceae</taxon>
        <taxon>Cutibacterium</taxon>
        <taxon>Cutibacterium modestum</taxon>
    </lineage>
</organism>
<name>A0ABP2KCD5_9ACTN</name>
<accession>A0ABP2KCD5</accession>
<reference evidence="1" key="1">
    <citation type="submission" date="2010-08" db="EMBL/GenBank/DDBJ databases">
        <authorList>
            <person name="Weinstock G."/>
            <person name="Sodergren E."/>
            <person name="Clifton S."/>
            <person name="Fulton L."/>
            <person name="Fulton B."/>
            <person name="Courtney L."/>
            <person name="Fronick C."/>
            <person name="Harrison M."/>
            <person name="Strong C."/>
            <person name="Farmer C."/>
            <person name="Delahaunty K."/>
            <person name="Markovic C."/>
            <person name="Hall O."/>
            <person name="Minx P."/>
            <person name="Tomlinson C."/>
            <person name="Mitreva M."/>
            <person name="Hou S."/>
            <person name="Chen J."/>
            <person name="Wollam A."/>
            <person name="Pepin K.H."/>
            <person name="Johnson M."/>
            <person name="Bhonagiri V."/>
            <person name="Zhang X."/>
            <person name="Suruliraj S."/>
            <person name="Warren W."/>
            <person name="Chinwalla A."/>
            <person name="Mardis E.R."/>
            <person name="Wilson R.K."/>
        </authorList>
    </citation>
    <scope>NUCLEOTIDE SEQUENCE [LARGE SCALE GENOMIC DNA]</scope>
    <source>
        <strain evidence="1">HL044PA1</strain>
    </source>
</reference>
<dbReference type="Proteomes" id="UP000003179">
    <property type="component" value="Unassembled WGS sequence"/>
</dbReference>
<evidence type="ECO:0000313" key="1">
    <source>
        <dbReference type="EMBL" id="EFS92454.1"/>
    </source>
</evidence>
<protein>
    <submittedName>
        <fullName evidence="1">Uncharacterized protein</fullName>
    </submittedName>
</protein>
<dbReference type="EMBL" id="ADZU01000023">
    <property type="protein sequence ID" value="EFS92454.1"/>
    <property type="molecule type" value="Genomic_DNA"/>
</dbReference>
<gene>
    <name evidence="1" type="ORF">HMPREF9607_01398</name>
</gene>